<dbReference type="Proteomes" id="UP000181962">
    <property type="component" value="Chromosome"/>
</dbReference>
<gene>
    <name evidence="1" type="ORF">BKD09_32120</name>
</gene>
<dbReference type="OrthoDB" id="8233735at2"/>
<name>A0A1L3FI87_BRAJP</name>
<sequence length="191" mass="20900">MDRDRLLNDLLPHRMQAVATLNLALKLYATYGVAPMNLYAGDKLVVEGNLLAFINPAIEAGIMHCRALLEFLGLCNDNGRLGNISRPRRPTDVGIEHFSTSEGSLEKVTPDKVLRLYPGPSDEAENALLAVFHVTNKGLAHVTKDLSENPGYGPLVEIASRGVPSLMVSYLYTPLGLPAPEYKLTHRPRGE</sequence>
<reference evidence="1 2" key="1">
    <citation type="submission" date="2016-11" db="EMBL/GenBank/DDBJ databases">
        <title>Complete Genome Sequence of Bradyrhizobium sp. strain J5, an isolated from soybean nodule in Hokkaido.</title>
        <authorList>
            <person name="Kanehara K."/>
        </authorList>
    </citation>
    <scope>NUCLEOTIDE SEQUENCE [LARGE SCALE GENOMIC DNA]</scope>
    <source>
        <strain evidence="1 2">J5</strain>
    </source>
</reference>
<evidence type="ECO:0000313" key="2">
    <source>
        <dbReference type="Proteomes" id="UP000181962"/>
    </source>
</evidence>
<protein>
    <submittedName>
        <fullName evidence="1">Uncharacterized protein</fullName>
    </submittedName>
</protein>
<organism evidence="1 2">
    <name type="scientific">Bradyrhizobium japonicum</name>
    <dbReference type="NCBI Taxonomy" id="375"/>
    <lineage>
        <taxon>Bacteria</taxon>
        <taxon>Pseudomonadati</taxon>
        <taxon>Pseudomonadota</taxon>
        <taxon>Alphaproteobacteria</taxon>
        <taxon>Hyphomicrobiales</taxon>
        <taxon>Nitrobacteraceae</taxon>
        <taxon>Bradyrhizobium</taxon>
    </lineage>
</organism>
<accession>A0A1L3FI87</accession>
<dbReference type="AlphaFoldDB" id="A0A1L3FI87"/>
<dbReference type="RefSeq" id="WP_071915226.1">
    <property type="nucleotide sequence ID" value="NZ_CP017637.1"/>
</dbReference>
<evidence type="ECO:0000313" key="1">
    <source>
        <dbReference type="EMBL" id="APG13000.1"/>
    </source>
</evidence>
<proteinExistence type="predicted"/>
<dbReference type="EMBL" id="CP017637">
    <property type="protein sequence ID" value="APG13000.1"/>
    <property type="molecule type" value="Genomic_DNA"/>
</dbReference>